<protein>
    <recommendedName>
        <fullName evidence="15">NADH dehydrogenase [ubiquinone] 1 beta subcomplex subunit 2, mitochondrial</fullName>
    </recommendedName>
</protein>
<evidence type="ECO:0000256" key="5">
    <source>
        <dbReference type="ARBA" id="ARBA00022448"/>
    </source>
</evidence>
<keyword evidence="8" id="KW-0809">Transit peptide</keyword>
<dbReference type="OrthoDB" id="6241903at2759"/>
<evidence type="ECO:0000256" key="4">
    <source>
        <dbReference type="ARBA" id="ARBA00011533"/>
    </source>
</evidence>
<evidence type="ECO:0000256" key="9">
    <source>
        <dbReference type="ARBA" id="ARBA00022982"/>
    </source>
</evidence>
<comment type="function">
    <text evidence="1">Accessory subunit of the mitochondrial membrane respiratory chain NADH dehydrogenase (Complex I), that is believed not to be involved in catalysis. Complex I functions in the transfer of electrons from NADH to the respiratory chain. The immediate electron acceptor for the enzyme is believed to be ubiquinone.</text>
</comment>
<keyword evidence="10" id="KW-0496">Mitochondrion</keyword>
<evidence type="ECO:0000256" key="3">
    <source>
        <dbReference type="ARBA" id="ARBA00005923"/>
    </source>
</evidence>
<keyword evidence="14" id="KW-1185">Reference proteome</keyword>
<evidence type="ECO:0000256" key="10">
    <source>
        <dbReference type="ARBA" id="ARBA00023128"/>
    </source>
</evidence>
<dbReference type="EMBL" id="CAKOFQ010007030">
    <property type="protein sequence ID" value="CAH1987854.1"/>
    <property type="molecule type" value="Genomic_DNA"/>
</dbReference>
<proteinExistence type="inferred from homology"/>
<keyword evidence="6" id="KW-0679">Respiratory chain</keyword>
<evidence type="ECO:0000256" key="12">
    <source>
        <dbReference type="SAM" id="Phobius"/>
    </source>
</evidence>
<comment type="similarity">
    <text evidence="3">Belongs to the complex I NDUFB2 subunit family.</text>
</comment>
<keyword evidence="12" id="KW-1133">Transmembrane helix</keyword>
<dbReference type="Proteomes" id="UP001152888">
    <property type="component" value="Unassembled WGS sequence"/>
</dbReference>
<evidence type="ECO:0000256" key="2">
    <source>
        <dbReference type="ARBA" id="ARBA00004443"/>
    </source>
</evidence>
<keyword evidence="11 12" id="KW-0472">Membrane</keyword>
<evidence type="ECO:0000313" key="14">
    <source>
        <dbReference type="Proteomes" id="UP001152888"/>
    </source>
</evidence>
<dbReference type="GO" id="GO:0045271">
    <property type="term" value="C:respiratory chain complex I"/>
    <property type="evidence" value="ECO:0007669"/>
    <property type="project" value="InterPro"/>
</dbReference>
<comment type="caution">
    <text evidence="13">The sequence shown here is derived from an EMBL/GenBank/DDBJ whole genome shotgun (WGS) entry which is preliminary data.</text>
</comment>
<keyword evidence="7" id="KW-0999">Mitochondrion inner membrane</keyword>
<evidence type="ECO:0000256" key="8">
    <source>
        <dbReference type="ARBA" id="ARBA00022946"/>
    </source>
</evidence>
<accession>A0A9P0PKR1</accession>
<dbReference type="PANTHER" id="PTHR15223:SF1">
    <property type="entry name" value="NADH DEHYDROGENASE [UBIQUINONE] 1 BETA SUBCOMPLEX SUBUNIT 2, MITOCHONDRIAL"/>
    <property type="match status" value="1"/>
</dbReference>
<name>A0A9P0PKR1_ACAOB</name>
<reference evidence="13" key="1">
    <citation type="submission" date="2022-03" db="EMBL/GenBank/DDBJ databases">
        <authorList>
            <person name="Sayadi A."/>
        </authorList>
    </citation>
    <scope>NUCLEOTIDE SEQUENCE</scope>
</reference>
<evidence type="ECO:0000256" key="7">
    <source>
        <dbReference type="ARBA" id="ARBA00022792"/>
    </source>
</evidence>
<dbReference type="AlphaFoldDB" id="A0A9P0PKR1"/>
<evidence type="ECO:0000256" key="6">
    <source>
        <dbReference type="ARBA" id="ARBA00022660"/>
    </source>
</evidence>
<dbReference type="InterPro" id="IPR026627">
    <property type="entry name" value="NDUFB2_animal"/>
</dbReference>
<evidence type="ECO:0000256" key="11">
    <source>
        <dbReference type="ARBA" id="ARBA00023136"/>
    </source>
</evidence>
<evidence type="ECO:0000313" key="13">
    <source>
        <dbReference type="EMBL" id="CAH1987854.1"/>
    </source>
</evidence>
<keyword evidence="5" id="KW-0813">Transport</keyword>
<dbReference type="GO" id="GO:0032981">
    <property type="term" value="P:mitochondrial respiratory chain complex I assembly"/>
    <property type="evidence" value="ECO:0007669"/>
    <property type="project" value="TreeGrafter"/>
</dbReference>
<dbReference type="PANTHER" id="PTHR15223">
    <property type="entry name" value="NADH-UBIQUINONE OXIDOREDUCTASE AGGG SUBUNIT"/>
    <property type="match status" value="1"/>
</dbReference>
<keyword evidence="9" id="KW-0249">Electron transport</keyword>
<dbReference type="Pfam" id="PF14813">
    <property type="entry name" value="NADH_B2"/>
    <property type="match status" value="1"/>
</dbReference>
<comment type="subcellular location">
    <subcellularLocation>
        <location evidence="2">Mitochondrion inner membrane</location>
        <topology evidence="2">Peripheral membrane protein</topology>
        <orientation evidence="2">Matrix side</orientation>
    </subcellularLocation>
</comment>
<evidence type="ECO:0000256" key="1">
    <source>
        <dbReference type="ARBA" id="ARBA00003195"/>
    </source>
</evidence>
<organism evidence="13 14">
    <name type="scientific">Acanthoscelides obtectus</name>
    <name type="common">Bean weevil</name>
    <name type="synonym">Bruchus obtectus</name>
    <dbReference type="NCBI Taxonomy" id="200917"/>
    <lineage>
        <taxon>Eukaryota</taxon>
        <taxon>Metazoa</taxon>
        <taxon>Ecdysozoa</taxon>
        <taxon>Arthropoda</taxon>
        <taxon>Hexapoda</taxon>
        <taxon>Insecta</taxon>
        <taxon>Pterygota</taxon>
        <taxon>Neoptera</taxon>
        <taxon>Endopterygota</taxon>
        <taxon>Coleoptera</taxon>
        <taxon>Polyphaga</taxon>
        <taxon>Cucujiformia</taxon>
        <taxon>Chrysomeloidea</taxon>
        <taxon>Chrysomelidae</taxon>
        <taxon>Bruchinae</taxon>
        <taxon>Bruchini</taxon>
        <taxon>Acanthoscelides</taxon>
    </lineage>
</organism>
<keyword evidence="12" id="KW-0812">Transmembrane</keyword>
<feature type="transmembrane region" description="Helical" evidence="12">
    <location>
        <begin position="45"/>
        <end position="65"/>
    </location>
</feature>
<comment type="subunit">
    <text evidence="4">Complex I is composed of 45 different subunits.</text>
</comment>
<sequence length="98" mass="11467">MLLSRRFSSIRSIQKLMTNGTPKNNSRQSHHWNYRKGAPPASENLIMIAAVVQGIAWWWMLWHLWTEPGHVFGQFDYPDPSKWTDKELGISPGRIKYD</sequence>
<evidence type="ECO:0008006" key="15">
    <source>
        <dbReference type="Google" id="ProtNLM"/>
    </source>
</evidence>
<dbReference type="GO" id="GO:0005743">
    <property type="term" value="C:mitochondrial inner membrane"/>
    <property type="evidence" value="ECO:0007669"/>
    <property type="project" value="UniProtKB-SubCell"/>
</dbReference>
<gene>
    <name evidence="13" type="ORF">ACAOBT_LOCUS18119</name>
</gene>